<dbReference type="GO" id="GO:0046654">
    <property type="term" value="P:tetrahydrofolate biosynthetic process"/>
    <property type="evidence" value="ECO:0007669"/>
    <property type="project" value="InterPro"/>
</dbReference>
<dbReference type="InterPro" id="IPR001796">
    <property type="entry name" value="DHFR_dom"/>
</dbReference>
<dbReference type="SUPFAM" id="SSF53597">
    <property type="entry name" value="Dihydrofolate reductase-like"/>
    <property type="match status" value="1"/>
</dbReference>
<gene>
    <name evidence="2" type="ORF">METZ01_LOCUS83492</name>
</gene>
<protein>
    <recommendedName>
        <fullName evidence="1">DHFR domain-containing protein</fullName>
    </recommendedName>
</protein>
<sequence>MDIIGIAAVTLDGFIARHSLERVAWTKDLSLFKHQTKGHTVVMGFNTKETLKNDLEGRQAITVKRKDSPREILKKINRKKCFIIGGGKTFSMFADYLTHLYITPHPLIFGKGIKLFETHEKEIKLKYERNIPVFPEKGIFQYQFKIDHQIK</sequence>
<evidence type="ECO:0000313" key="2">
    <source>
        <dbReference type="EMBL" id="SVA30638.1"/>
    </source>
</evidence>
<dbReference type="GO" id="GO:0004146">
    <property type="term" value="F:dihydrofolate reductase activity"/>
    <property type="evidence" value="ECO:0007669"/>
    <property type="project" value="InterPro"/>
</dbReference>
<dbReference type="EMBL" id="UINC01006959">
    <property type="protein sequence ID" value="SVA30638.1"/>
    <property type="molecule type" value="Genomic_DNA"/>
</dbReference>
<feature type="domain" description="DHFR" evidence="1">
    <location>
        <begin position="3"/>
        <end position="103"/>
    </location>
</feature>
<dbReference type="Gene3D" id="3.40.430.10">
    <property type="entry name" value="Dihydrofolate Reductase, subunit A"/>
    <property type="match status" value="1"/>
</dbReference>
<name>A0A381USN3_9ZZZZ</name>
<dbReference type="InterPro" id="IPR024072">
    <property type="entry name" value="DHFR-like_dom_sf"/>
</dbReference>
<accession>A0A381USN3</accession>
<evidence type="ECO:0000259" key="1">
    <source>
        <dbReference type="Pfam" id="PF00186"/>
    </source>
</evidence>
<dbReference type="AlphaFoldDB" id="A0A381USN3"/>
<dbReference type="Pfam" id="PF00186">
    <property type="entry name" value="DHFR_1"/>
    <property type="match status" value="1"/>
</dbReference>
<organism evidence="2">
    <name type="scientific">marine metagenome</name>
    <dbReference type="NCBI Taxonomy" id="408172"/>
    <lineage>
        <taxon>unclassified sequences</taxon>
        <taxon>metagenomes</taxon>
        <taxon>ecological metagenomes</taxon>
    </lineage>
</organism>
<reference evidence="2" key="1">
    <citation type="submission" date="2018-05" db="EMBL/GenBank/DDBJ databases">
        <authorList>
            <person name="Lanie J.A."/>
            <person name="Ng W.-L."/>
            <person name="Kazmierczak K.M."/>
            <person name="Andrzejewski T.M."/>
            <person name="Davidsen T.M."/>
            <person name="Wayne K.J."/>
            <person name="Tettelin H."/>
            <person name="Glass J.I."/>
            <person name="Rusch D."/>
            <person name="Podicherti R."/>
            <person name="Tsui H.-C.T."/>
            <person name="Winkler M.E."/>
        </authorList>
    </citation>
    <scope>NUCLEOTIDE SEQUENCE</scope>
</reference>
<proteinExistence type="predicted"/>